<reference evidence="1" key="1">
    <citation type="submission" date="2020-04" db="EMBL/GenBank/DDBJ databases">
        <title>Genome Assembly and Annotation of Botryosphaeria dothidea sdau 11-99, a Latent Pathogen of Apple Fruit Ring Rot in China.</title>
        <authorList>
            <person name="Yu C."/>
            <person name="Diao Y."/>
            <person name="Lu Q."/>
            <person name="Zhao J."/>
            <person name="Cui S."/>
            <person name="Peng C."/>
            <person name="He B."/>
            <person name="Liu H."/>
        </authorList>
    </citation>
    <scope>NUCLEOTIDE SEQUENCE [LARGE SCALE GENOMIC DNA]</scope>
    <source>
        <strain evidence="1">Sdau11-99</strain>
    </source>
</reference>
<evidence type="ECO:0000313" key="2">
    <source>
        <dbReference type="Proteomes" id="UP000572817"/>
    </source>
</evidence>
<keyword evidence="2" id="KW-1185">Reference proteome</keyword>
<dbReference type="AlphaFoldDB" id="A0A8H4N775"/>
<proteinExistence type="predicted"/>
<accession>A0A8H4N775</accession>
<comment type="caution">
    <text evidence="1">The sequence shown here is derived from an EMBL/GenBank/DDBJ whole genome shotgun (WGS) entry which is preliminary data.</text>
</comment>
<gene>
    <name evidence="1" type="ORF">GTA08_BOTSDO01712</name>
</gene>
<name>A0A8H4N775_9PEZI</name>
<dbReference type="Proteomes" id="UP000572817">
    <property type="component" value="Unassembled WGS sequence"/>
</dbReference>
<dbReference type="EMBL" id="WWBZ02000001">
    <property type="protein sequence ID" value="KAF4313854.1"/>
    <property type="molecule type" value="Genomic_DNA"/>
</dbReference>
<organism evidence="1 2">
    <name type="scientific">Botryosphaeria dothidea</name>
    <dbReference type="NCBI Taxonomy" id="55169"/>
    <lineage>
        <taxon>Eukaryota</taxon>
        <taxon>Fungi</taxon>
        <taxon>Dikarya</taxon>
        <taxon>Ascomycota</taxon>
        <taxon>Pezizomycotina</taxon>
        <taxon>Dothideomycetes</taxon>
        <taxon>Dothideomycetes incertae sedis</taxon>
        <taxon>Botryosphaeriales</taxon>
        <taxon>Botryosphaeriaceae</taxon>
        <taxon>Botryosphaeria</taxon>
    </lineage>
</organism>
<evidence type="ECO:0000313" key="1">
    <source>
        <dbReference type="EMBL" id="KAF4313854.1"/>
    </source>
</evidence>
<sequence length="61" mass="6954">MATIDGELLEQKYRKLLLETLTAEAFFEDFDDEAVMKAFDIWTEHHSNAPEQGCVTFSAQA</sequence>
<protein>
    <submittedName>
        <fullName evidence="1">Uncharacterized protein</fullName>
    </submittedName>
</protein>